<gene>
    <name evidence="1" type="ORF">EDD18DRAFT_1349569</name>
</gene>
<keyword evidence="2" id="KW-1185">Reference proteome</keyword>
<accession>A0AA39QAR5</accession>
<reference evidence="1" key="1">
    <citation type="submission" date="2023-06" db="EMBL/GenBank/DDBJ databases">
        <authorList>
            <consortium name="Lawrence Berkeley National Laboratory"/>
            <person name="Ahrendt S."/>
            <person name="Sahu N."/>
            <person name="Indic B."/>
            <person name="Wong-Bajracharya J."/>
            <person name="Merenyi Z."/>
            <person name="Ke H.-M."/>
            <person name="Monk M."/>
            <person name="Kocsube S."/>
            <person name="Drula E."/>
            <person name="Lipzen A."/>
            <person name="Balint B."/>
            <person name="Henrissat B."/>
            <person name="Andreopoulos B."/>
            <person name="Martin F.M."/>
            <person name="Harder C.B."/>
            <person name="Rigling D."/>
            <person name="Ford K.L."/>
            <person name="Foster G.D."/>
            <person name="Pangilinan J."/>
            <person name="Papanicolaou A."/>
            <person name="Barry K."/>
            <person name="LaButti K."/>
            <person name="Viragh M."/>
            <person name="Koriabine M."/>
            <person name="Yan M."/>
            <person name="Riley R."/>
            <person name="Champramary S."/>
            <person name="Plett K.L."/>
            <person name="Tsai I.J."/>
            <person name="Slot J."/>
            <person name="Sipos G."/>
            <person name="Plett J."/>
            <person name="Nagy L.G."/>
            <person name="Grigoriev I.V."/>
        </authorList>
    </citation>
    <scope>NUCLEOTIDE SEQUENCE</scope>
    <source>
        <strain evidence="1">HWK02</strain>
    </source>
</reference>
<evidence type="ECO:0000313" key="2">
    <source>
        <dbReference type="Proteomes" id="UP001175228"/>
    </source>
</evidence>
<protein>
    <submittedName>
        <fullName evidence="1">Uncharacterized protein</fullName>
    </submittedName>
</protein>
<dbReference type="EMBL" id="JAUEPU010000009">
    <property type="protein sequence ID" value="KAK0499390.1"/>
    <property type="molecule type" value="Genomic_DNA"/>
</dbReference>
<comment type="caution">
    <text evidence="1">The sequence shown here is derived from an EMBL/GenBank/DDBJ whole genome shotgun (WGS) entry which is preliminary data.</text>
</comment>
<proteinExistence type="predicted"/>
<dbReference type="Proteomes" id="UP001175228">
    <property type="component" value="Unassembled WGS sequence"/>
</dbReference>
<organism evidence="1 2">
    <name type="scientific">Armillaria luteobubalina</name>
    <dbReference type="NCBI Taxonomy" id="153913"/>
    <lineage>
        <taxon>Eukaryota</taxon>
        <taxon>Fungi</taxon>
        <taxon>Dikarya</taxon>
        <taxon>Basidiomycota</taxon>
        <taxon>Agaricomycotina</taxon>
        <taxon>Agaricomycetes</taxon>
        <taxon>Agaricomycetidae</taxon>
        <taxon>Agaricales</taxon>
        <taxon>Marasmiineae</taxon>
        <taxon>Physalacriaceae</taxon>
        <taxon>Armillaria</taxon>
    </lineage>
</organism>
<name>A0AA39QAR5_9AGAR</name>
<evidence type="ECO:0000313" key="1">
    <source>
        <dbReference type="EMBL" id="KAK0499390.1"/>
    </source>
</evidence>
<sequence length="102" mass="11615">MAEEAGNFYDRLQDDETFLEMTEKEQSQTINKVLKDFTAEPSPDDVNLLAEILEYESILKALETAAKGKAAGINGLPYELWLLLWNRWTKDDDSEELPVCTS</sequence>
<dbReference type="AlphaFoldDB" id="A0AA39QAR5"/>